<dbReference type="SUPFAM" id="SSF48498">
    <property type="entry name" value="Tetracyclin repressor-like, C-terminal domain"/>
    <property type="match status" value="1"/>
</dbReference>
<dbReference type="AlphaFoldDB" id="E6Q022"/>
<sequence>MAQRTGKESFHGCAFLKATNEVGGTAPEVRAIAFEAKRVLRDRLIGMLERAEVPRAEEIGDAMSLLLEGAQALSLIEQSTRPFQAARREAEHLLASLRDVGSKHRESSPEN</sequence>
<dbReference type="Pfam" id="PF21993">
    <property type="entry name" value="TetR_C_13_2"/>
    <property type="match status" value="1"/>
</dbReference>
<evidence type="ECO:0000313" key="2">
    <source>
        <dbReference type="EMBL" id="CBI00531.1"/>
    </source>
</evidence>
<protein>
    <recommendedName>
        <fullName evidence="1">Transcriptional regulator LmrA/YxaF-like C-terminal domain-containing protein</fullName>
    </recommendedName>
</protein>
<evidence type="ECO:0000259" key="1">
    <source>
        <dbReference type="Pfam" id="PF21993"/>
    </source>
</evidence>
<dbReference type="Gene3D" id="1.10.357.10">
    <property type="entry name" value="Tetracycline Repressor, domain 2"/>
    <property type="match status" value="1"/>
</dbReference>
<dbReference type="EMBL" id="CABN01000149">
    <property type="protein sequence ID" value="CBI00531.1"/>
    <property type="molecule type" value="Genomic_DNA"/>
</dbReference>
<dbReference type="InterPro" id="IPR036271">
    <property type="entry name" value="Tet_transcr_reg_TetR-rel_C_sf"/>
</dbReference>
<accession>E6Q022</accession>
<feature type="domain" description="Transcriptional regulator LmrA/YxaF-like C-terminal" evidence="1">
    <location>
        <begin position="7"/>
        <end position="88"/>
    </location>
</feature>
<reference evidence="2" key="1">
    <citation type="submission" date="2009-10" db="EMBL/GenBank/DDBJ databases">
        <title>Diversity of trophic interactions inside an arsenic-rich microbial ecosystem.</title>
        <authorList>
            <person name="Bertin P.N."/>
            <person name="Heinrich-Salmeron A."/>
            <person name="Pelletier E."/>
            <person name="Goulhen-Chollet F."/>
            <person name="Arsene-Ploetze F."/>
            <person name="Gallien S."/>
            <person name="Calteau A."/>
            <person name="Vallenet D."/>
            <person name="Casiot C."/>
            <person name="Chane-Woon-Ming B."/>
            <person name="Giloteaux L."/>
            <person name="Barakat M."/>
            <person name="Bonnefoy V."/>
            <person name="Bruneel O."/>
            <person name="Chandler M."/>
            <person name="Cleiss J."/>
            <person name="Duran R."/>
            <person name="Elbaz-Poulichet F."/>
            <person name="Fonknechten N."/>
            <person name="Lauga B."/>
            <person name="Mornico D."/>
            <person name="Ortet P."/>
            <person name="Schaeffer C."/>
            <person name="Siguier P."/>
            <person name="Alexander Thil Smith A."/>
            <person name="Van Dorsselaer A."/>
            <person name="Weissenbach J."/>
            <person name="Medigue C."/>
            <person name="Le Paslier D."/>
        </authorList>
    </citation>
    <scope>NUCLEOTIDE SEQUENCE</scope>
</reference>
<name>E6Q022_9ZZZZ</name>
<proteinExistence type="predicted"/>
<gene>
    <name evidence="2" type="ORF">CARN3_0074</name>
</gene>
<organism evidence="2">
    <name type="scientific">mine drainage metagenome</name>
    <dbReference type="NCBI Taxonomy" id="410659"/>
    <lineage>
        <taxon>unclassified sequences</taxon>
        <taxon>metagenomes</taxon>
        <taxon>ecological metagenomes</taxon>
    </lineage>
</organism>
<dbReference type="InterPro" id="IPR054156">
    <property type="entry name" value="YxaF_TetR_C"/>
</dbReference>
<comment type="caution">
    <text evidence="2">The sequence shown here is derived from an EMBL/GenBank/DDBJ whole genome shotgun (WGS) entry which is preliminary data.</text>
</comment>